<evidence type="ECO:0000259" key="2">
    <source>
        <dbReference type="Pfam" id="PF13360"/>
    </source>
</evidence>
<dbReference type="Proteomes" id="UP000429595">
    <property type="component" value="Unassembled WGS sequence"/>
</dbReference>
<dbReference type="AlphaFoldDB" id="A0A6I1FI50"/>
<dbReference type="PANTHER" id="PTHR34512">
    <property type="entry name" value="CELL SURFACE PROTEIN"/>
    <property type="match status" value="1"/>
</dbReference>
<dbReference type="SMART" id="SM00564">
    <property type="entry name" value="PQQ"/>
    <property type="match status" value="6"/>
</dbReference>
<feature type="domain" description="Pyrrolo-quinoline quinone repeat" evidence="2">
    <location>
        <begin position="137"/>
        <end position="195"/>
    </location>
</feature>
<feature type="chain" id="PRO_5026321464" evidence="1">
    <location>
        <begin position="23"/>
        <end position="446"/>
    </location>
</feature>
<name>A0A6I1FI50_9BACI</name>
<protein>
    <submittedName>
        <fullName evidence="3">PQQ-binding-like beta-propeller repeat protein</fullName>
    </submittedName>
</protein>
<dbReference type="InterPro" id="IPR015943">
    <property type="entry name" value="WD40/YVTN_repeat-like_dom_sf"/>
</dbReference>
<keyword evidence="1" id="KW-0732">Signal</keyword>
<dbReference type="InterPro" id="IPR011047">
    <property type="entry name" value="Quinoprotein_ADH-like_sf"/>
</dbReference>
<dbReference type="InterPro" id="IPR018391">
    <property type="entry name" value="PQQ_b-propeller_rpt"/>
</dbReference>
<accession>A0A6I1FI50</accession>
<dbReference type="EMBL" id="WEIO01000007">
    <property type="protein sequence ID" value="KAB7705903.1"/>
    <property type="molecule type" value="Genomic_DNA"/>
</dbReference>
<evidence type="ECO:0000256" key="1">
    <source>
        <dbReference type="SAM" id="SignalP"/>
    </source>
</evidence>
<dbReference type="Gene3D" id="2.130.10.10">
    <property type="entry name" value="YVTN repeat-like/Quinoprotein amine dehydrogenase"/>
    <property type="match status" value="2"/>
</dbReference>
<comment type="caution">
    <text evidence="3">The sequence shown here is derived from an EMBL/GenBank/DDBJ whole genome shotgun (WGS) entry which is preliminary data.</text>
</comment>
<evidence type="ECO:0000313" key="4">
    <source>
        <dbReference type="Proteomes" id="UP000429595"/>
    </source>
</evidence>
<evidence type="ECO:0000313" key="3">
    <source>
        <dbReference type="EMBL" id="KAB7705903.1"/>
    </source>
</evidence>
<proteinExistence type="predicted"/>
<reference evidence="3 4" key="1">
    <citation type="submission" date="2019-10" db="EMBL/GenBank/DDBJ databases">
        <title>Bacillus aerolatum sp. nov., isolated from bioaerosol of sport playgrounds.</title>
        <authorList>
            <person name="Chen P."/>
            <person name="Zhang G."/>
        </authorList>
    </citation>
    <scope>NUCLEOTIDE SEQUENCE [LARGE SCALE GENOMIC DNA]</scope>
    <source>
        <strain evidence="3 4">CX253</strain>
    </source>
</reference>
<feature type="signal peptide" evidence="1">
    <location>
        <begin position="1"/>
        <end position="22"/>
    </location>
</feature>
<feature type="domain" description="Pyrrolo-quinoline quinone repeat" evidence="2">
    <location>
        <begin position="62"/>
        <end position="120"/>
    </location>
</feature>
<dbReference type="SUPFAM" id="SSF50998">
    <property type="entry name" value="Quinoprotein alcohol dehydrogenase-like"/>
    <property type="match status" value="1"/>
</dbReference>
<dbReference type="Pfam" id="PF13360">
    <property type="entry name" value="PQQ_2"/>
    <property type="match status" value="3"/>
</dbReference>
<gene>
    <name evidence="3" type="ORF">F9802_12600</name>
</gene>
<dbReference type="RefSeq" id="WP_152152451.1">
    <property type="nucleotide sequence ID" value="NZ_WEIO01000007.1"/>
</dbReference>
<keyword evidence="4" id="KW-1185">Reference proteome</keyword>
<feature type="domain" description="Pyrrolo-quinoline quinone repeat" evidence="2">
    <location>
        <begin position="304"/>
        <end position="442"/>
    </location>
</feature>
<sequence>MKRNSLLLSLLLFLITGSVVQANQDMTSFGPTEWEQYRINTSNNAVFSNGNTRTTTQTYKTSDEVRANPVIVENSLYVGTHNTGDLYSFDVFSGKINWKAQVPNWIHTDAIYADDLVFVGYGNRKFANPYLQKIRGTGESGVAAFDAKTGRNVWRYRTRGEVMPAPAYQNGTIYIAAGNSKLYAIDAETGELQWDLSLPGWASMSSPHIKNGILYVGAREKLVAVDLEKQEIIWKQGKLGSVTDVPPAVSEGNIVVVSGAKMNLELNKKQLIEVYGENMPNLHFALTPAERKRYGGDAENYHFIYAFDSVSGKLLWKDLMGTGPDQKVPIPHTNTSGAVTIEGDVAYVGSPYTKSMMAYQISTGKKIWEVRTGTGIKGAPAVKDRLIYFGDTEGNLYTVQGKDGKTIHKQKLGGPLSPGGPVIINETLFIGSQDHHVYARQLSELQ</sequence>
<dbReference type="InterPro" id="IPR002372">
    <property type="entry name" value="PQQ_rpt_dom"/>
</dbReference>
<organism evidence="3 4">
    <name type="scientific">Bacillus aerolatus</name>
    <dbReference type="NCBI Taxonomy" id="2653354"/>
    <lineage>
        <taxon>Bacteria</taxon>
        <taxon>Bacillati</taxon>
        <taxon>Bacillota</taxon>
        <taxon>Bacilli</taxon>
        <taxon>Bacillales</taxon>
        <taxon>Bacillaceae</taxon>
        <taxon>Bacillus</taxon>
    </lineage>
</organism>
<dbReference type="PANTHER" id="PTHR34512:SF30">
    <property type="entry name" value="OUTER MEMBRANE PROTEIN ASSEMBLY FACTOR BAMB"/>
    <property type="match status" value="1"/>
</dbReference>